<comment type="caution">
    <text evidence="5">The sequence shown here is derived from an EMBL/GenBank/DDBJ whole genome shotgun (WGS) entry which is preliminary data.</text>
</comment>
<feature type="domain" description="Two component regulator three Y" evidence="4">
    <location>
        <begin position="702"/>
        <end position="760"/>
    </location>
</feature>
<dbReference type="InterPro" id="IPR011110">
    <property type="entry name" value="Reg_prop"/>
</dbReference>
<name>A0ABT0MIM6_9GAMM</name>
<dbReference type="EMBL" id="JAMBEP010000001">
    <property type="protein sequence ID" value="MCL1634724.1"/>
    <property type="molecule type" value="Genomic_DNA"/>
</dbReference>
<evidence type="ECO:0000313" key="6">
    <source>
        <dbReference type="Proteomes" id="UP001431217"/>
    </source>
</evidence>
<dbReference type="RefSeq" id="WP_249473317.1">
    <property type="nucleotide sequence ID" value="NZ_JAMBEP010000001.1"/>
</dbReference>
<feature type="region of interest" description="Disordered" evidence="2">
    <location>
        <begin position="793"/>
        <end position="813"/>
    </location>
</feature>
<keyword evidence="3" id="KW-0732">Signal</keyword>
<protein>
    <recommendedName>
        <fullName evidence="4">Two component regulator three Y domain-containing protein</fullName>
    </recommendedName>
</protein>
<dbReference type="InterPro" id="IPR015943">
    <property type="entry name" value="WD40/YVTN_repeat-like_dom_sf"/>
</dbReference>
<proteinExistence type="predicted"/>
<evidence type="ECO:0000256" key="2">
    <source>
        <dbReference type="SAM" id="MobiDB-lite"/>
    </source>
</evidence>
<feature type="signal peptide" evidence="3">
    <location>
        <begin position="1"/>
        <end position="40"/>
    </location>
</feature>
<evidence type="ECO:0000256" key="1">
    <source>
        <dbReference type="ARBA" id="ARBA00022553"/>
    </source>
</evidence>
<dbReference type="Gene3D" id="2.130.10.10">
    <property type="entry name" value="YVTN repeat-like/Quinoprotein amine dehydrogenase"/>
    <property type="match status" value="3"/>
</dbReference>
<dbReference type="Pfam" id="PF07494">
    <property type="entry name" value="Reg_prop"/>
    <property type="match status" value="4"/>
</dbReference>
<accession>A0ABT0MIM6</accession>
<gene>
    <name evidence="5" type="ORF">M2650_08790</name>
</gene>
<dbReference type="Proteomes" id="UP001431217">
    <property type="component" value="Unassembled WGS sequence"/>
</dbReference>
<dbReference type="InterPro" id="IPR013783">
    <property type="entry name" value="Ig-like_fold"/>
</dbReference>
<keyword evidence="1" id="KW-0597">Phosphoprotein</keyword>
<reference evidence="5 6" key="1">
    <citation type="submission" date="2022-05" db="EMBL/GenBank/DDBJ databases">
        <title>Luteimonas sp. SX5, whole genome shotgun sequencing project.</title>
        <authorList>
            <person name="Zhao G."/>
            <person name="Shen L."/>
        </authorList>
    </citation>
    <scope>NUCLEOTIDE SEQUENCE [LARGE SCALE GENOMIC DNA]</scope>
    <source>
        <strain evidence="5 6">SX5</strain>
    </source>
</reference>
<evidence type="ECO:0000259" key="4">
    <source>
        <dbReference type="Pfam" id="PF07495"/>
    </source>
</evidence>
<dbReference type="Pfam" id="PF07495">
    <property type="entry name" value="Y_Y_Y"/>
    <property type="match status" value="1"/>
</dbReference>
<organism evidence="5 6">
    <name type="scientific">Luteimonas galliterrae</name>
    <dbReference type="NCBI Taxonomy" id="2940486"/>
    <lineage>
        <taxon>Bacteria</taxon>
        <taxon>Pseudomonadati</taxon>
        <taxon>Pseudomonadota</taxon>
        <taxon>Gammaproteobacteria</taxon>
        <taxon>Lysobacterales</taxon>
        <taxon>Lysobacteraceae</taxon>
        <taxon>Luteimonas</taxon>
    </lineage>
</organism>
<dbReference type="PANTHER" id="PTHR43547:SF2">
    <property type="entry name" value="HYBRID SIGNAL TRANSDUCTION HISTIDINE KINASE C"/>
    <property type="match status" value="1"/>
</dbReference>
<sequence>MRKHRVLDPRMRCPRDNTKTAWFRLAVRRLMVFASVLVCAGSPAASAETAPLSEYQSIVRNYGPEDGFSQNDVSALLQGRDGYLWVGTFGGLVRFDGDKFTTLRAVRGNPARRDPTDTGGPGSNRIMALREDADGRIWIGTEDGGLSLYDRGRFRQLPICGGTCGVRALSPQVAGTLWVATDRGVFRIATDTLRAMPIRSQTTGVYADIAIAKDGRVYLTGPGKRMGVVAGEDIVPVPLPQGVTTAGQMAAVGDHIWIETDAGFYRFDPVQASWTLKPVEPILHLLESPDGLWISTQSGKLLRADPSGELRPFPGLPAMLVNAFWRDREGVLWIGSAEKGLWSVQASKAMLRNNVDNLLLFGGSARAVAGDGMGGTWLGFACGGIRHRLEDGTYETPRASIVSKNECITSLLHDTGGNLWIGTGYAGLLRIADGVKEAVPLKPGVFNLQIWQSDDGEYWLAADGHTFKVRKTDAGTFVLSQPVAALEGLTVRKMVAARKGGVWFVGDHGASRLDKDRIVERWTPEQGLSSRFARSLYEDSRGVLWIGTYGGGLNRIENGRITHYDESNGLFDDAVSCILADRSGHLWLGGNRGISVLPEAAQRGGKFETIPFAVSSGSVSFELNGGTQSACYQDAKGHLWFALVKGFAEIDPAKLDEVSTLRPKTHIERVASAGLKHDPLKTVVLDASVRPLEIEYTAINLTSPDQLSFRYRMSGVGPQWTDAGATRSIIFQNVPWGDHVFEVQARNRGGSWSPSATLRISRPIPWYQRQWLWPLVALLALLTLMWRTRERNPSGRHDARLSRITGRSSGDRK</sequence>
<dbReference type="SUPFAM" id="SSF63829">
    <property type="entry name" value="Calcium-dependent phosphotriesterase"/>
    <property type="match status" value="3"/>
</dbReference>
<dbReference type="Gene3D" id="2.60.40.10">
    <property type="entry name" value="Immunoglobulins"/>
    <property type="match status" value="1"/>
</dbReference>
<dbReference type="InterPro" id="IPR011123">
    <property type="entry name" value="Y_Y_Y"/>
</dbReference>
<evidence type="ECO:0000313" key="5">
    <source>
        <dbReference type="EMBL" id="MCL1634724.1"/>
    </source>
</evidence>
<feature type="chain" id="PRO_5045091317" description="Two component regulator three Y domain-containing protein" evidence="3">
    <location>
        <begin position="41"/>
        <end position="813"/>
    </location>
</feature>
<keyword evidence="6" id="KW-1185">Reference proteome</keyword>
<dbReference type="PANTHER" id="PTHR43547">
    <property type="entry name" value="TWO-COMPONENT HISTIDINE KINASE"/>
    <property type="match status" value="1"/>
</dbReference>
<evidence type="ECO:0000256" key="3">
    <source>
        <dbReference type="SAM" id="SignalP"/>
    </source>
</evidence>